<evidence type="ECO:0000256" key="1">
    <source>
        <dbReference type="SAM" id="MobiDB-lite"/>
    </source>
</evidence>
<keyword evidence="3" id="KW-1185">Reference proteome</keyword>
<evidence type="ECO:0000313" key="2">
    <source>
        <dbReference type="EMBL" id="KXA92888.1"/>
    </source>
</evidence>
<reference evidence="2 3" key="1">
    <citation type="journal article" date="2016" name="Sci. Rep.">
        <title>Metabolic traits of an uncultured archaeal lineage -MSBL1- from brine pools of the Red Sea.</title>
        <authorList>
            <person name="Mwirichia R."/>
            <person name="Alam I."/>
            <person name="Rashid M."/>
            <person name="Vinu M."/>
            <person name="Ba-Alawi W."/>
            <person name="Anthony Kamau A."/>
            <person name="Kamanda Ngugi D."/>
            <person name="Goker M."/>
            <person name="Klenk H.P."/>
            <person name="Bajic V."/>
            <person name="Stingl U."/>
        </authorList>
    </citation>
    <scope>NUCLEOTIDE SEQUENCE [LARGE SCALE GENOMIC DNA]</scope>
    <source>
        <strain evidence="2">SCGC-AAA259E22</strain>
    </source>
</reference>
<evidence type="ECO:0000313" key="3">
    <source>
        <dbReference type="Proteomes" id="UP000070657"/>
    </source>
</evidence>
<comment type="caution">
    <text evidence="2">The sequence shown here is derived from an EMBL/GenBank/DDBJ whole genome shotgun (WGS) entry which is preliminary data.</text>
</comment>
<organism evidence="2 3">
    <name type="scientific">candidate division MSBL1 archaeon SCGC-AAA259E22</name>
    <dbReference type="NCBI Taxonomy" id="1698265"/>
    <lineage>
        <taxon>Archaea</taxon>
        <taxon>Methanobacteriati</taxon>
        <taxon>Methanobacteriota</taxon>
        <taxon>candidate division MSBL1</taxon>
    </lineage>
</organism>
<accession>A0A133UF89</accession>
<dbReference type="Proteomes" id="UP000070657">
    <property type="component" value="Unassembled WGS sequence"/>
</dbReference>
<dbReference type="AlphaFoldDB" id="A0A133UF89"/>
<proteinExistence type="predicted"/>
<gene>
    <name evidence="2" type="ORF">AKJ66_03320</name>
</gene>
<name>A0A133UF89_9EURY</name>
<protein>
    <submittedName>
        <fullName evidence="2">Uncharacterized protein</fullName>
    </submittedName>
</protein>
<dbReference type="EMBL" id="LHXP01000039">
    <property type="protein sequence ID" value="KXA92888.1"/>
    <property type="molecule type" value="Genomic_DNA"/>
</dbReference>
<sequence length="106" mass="11341">MAKQINLPWLSMEASGSDAIDGMARFSRLLSVFLSSPRCSGSSGVPSGSPTTRAFSLRTGSQNSKRQIHTAWLGMESGVQGMLNRVKKGITLGRIRNSGRAANNED</sequence>
<feature type="compositionally biased region" description="Polar residues" evidence="1">
    <location>
        <begin position="51"/>
        <end position="62"/>
    </location>
</feature>
<feature type="compositionally biased region" description="Low complexity" evidence="1">
    <location>
        <begin position="40"/>
        <end position="50"/>
    </location>
</feature>
<feature type="region of interest" description="Disordered" evidence="1">
    <location>
        <begin position="40"/>
        <end position="62"/>
    </location>
</feature>